<keyword evidence="3" id="KW-1185">Reference proteome</keyword>
<dbReference type="CDD" id="cd06974">
    <property type="entry name" value="TerD_like"/>
    <property type="match status" value="1"/>
</dbReference>
<name>A0AA95MIE2_9BACI</name>
<dbReference type="Proteomes" id="UP001178288">
    <property type="component" value="Chromosome"/>
</dbReference>
<evidence type="ECO:0000313" key="2">
    <source>
        <dbReference type="EMBL" id="WHY84349.1"/>
    </source>
</evidence>
<dbReference type="RefSeq" id="WP_066089027.1">
    <property type="nucleotide sequence ID" value="NZ_CP126114.1"/>
</dbReference>
<dbReference type="EMBL" id="CP126114">
    <property type="protein sequence ID" value="WHY84349.1"/>
    <property type="molecule type" value="Genomic_DNA"/>
</dbReference>
<feature type="domain" description="TerD" evidence="1">
    <location>
        <begin position="1"/>
        <end position="202"/>
    </location>
</feature>
<accession>A0AA95MIE2</accession>
<dbReference type="PANTHER" id="PTHR32097:SF15">
    <property type="entry name" value="STRESS RESPONSE PROTEIN SCP2"/>
    <property type="match status" value="1"/>
</dbReference>
<reference evidence="2" key="1">
    <citation type="submission" date="2023-05" db="EMBL/GenBank/DDBJ databases">
        <title>Comparative genomics of Bacillaceae isolates and their secondary metabolite potential.</title>
        <authorList>
            <person name="Song L."/>
            <person name="Nielsen L.J."/>
            <person name="Mohite O."/>
            <person name="Xu X."/>
            <person name="Weber T."/>
            <person name="Kovacs A.T."/>
        </authorList>
    </citation>
    <scope>NUCLEOTIDE SEQUENCE</scope>
    <source>
        <strain evidence="2">XLM17</strain>
    </source>
</reference>
<gene>
    <name evidence="2" type="ORF">QNH39_16995</name>
</gene>
<dbReference type="KEGG" id="nnv:QNH39_16995"/>
<dbReference type="AlphaFoldDB" id="A0AA95MIE2"/>
<dbReference type="Gene3D" id="2.60.60.30">
    <property type="entry name" value="sav2460 like domains"/>
    <property type="match status" value="1"/>
</dbReference>
<evidence type="ECO:0000313" key="3">
    <source>
        <dbReference type="Proteomes" id="UP001178288"/>
    </source>
</evidence>
<dbReference type="Pfam" id="PF02342">
    <property type="entry name" value="TerD"/>
    <property type="match status" value="1"/>
</dbReference>
<proteinExistence type="predicted"/>
<sequence length="203" mass="21825">MAINLQKGQRVDLTKSNPGLSKILVGLGWDPVQSGGGGGFFGSLFGGGSAPNIDCDASVIMLGANDKLQNNKDVIYFANLKSNDGSVQHTGDNLTGDGDGDDEQIIVELSKVPSRIQKLVFIVNIYDCVKRKQHFGMIQNAFIRVVNPNNNQELIHYNLSDNYGGLTCLVAGEIYRHGNEWKFAAVGTGTTAGSLSEIVRSYS</sequence>
<organism evidence="2 3">
    <name type="scientific">Neobacillus novalis</name>
    <dbReference type="NCBI Taxonomy" id="220687"/>
    <lineage>
        <taxon>Bacteria</taxon>
        <taxon>Bacillati</taxon>
        <taxon>Bacillota</taxon>
        <taxon>Bacilli</taxon>
        <taxon>Bacillales</taxon>
        <taxon>Bacillaceae</taxon>
        <taxon>Neobacillus</taxon>
    </lineage>
</organism>
<protein>
    <submittedName>
        <fullName evidence="2">TerD family protein</fullName>
    </submittedName>
</protein>
<dbReference type="PANTHER" id="PTHR32097">
    <property type="entry name" value="CAMP-BINDING PROTEIN 1-RELATED"/>
    <property type="match status" value="1"/>
</dbReference>
<dbReference type="InterPro" id="IPR051324">
    <property type="entry name" value="Stress/Tellurium_Resist"/>
</dbReference>
<evidence type="ECO:0000259" key="1">
    <source>
        <dbReference type="Pfam" id="PF02342"/>
    </source>
</evidence>
<dbReference type="InterPro" id="IPR003325">
    <property type="entry name" value="TerD"/>
</dbReference>